<dbReference type="GO" id="GO:0016020">
    <property type="term" value="C:membrane"/>
    <property type="evidence" value="ECO:0007669"/>
    <property type="project" value="UniProtKB-SubCell"/>
</dbReference>
<dbReference type="Gene3D" id="2.70.150.10">
    <property type="entry name" value="Calcium-transporting ATPase, cytoplasmic transduction domain A"/>
    <property type="match status" value="1"/>
</dbReference>
<dbReference type="GeneTree" id="ENSGT00940000156421"/>
<keyword evidence="6 15" id="KW-0547">Nucleotide-binding</keyword>
<dbReference type="InterPro" id="IPR004014">
    <property type="entry name" value="ATPase_P-typ_cation-transptr_N"/>
</dbReference>
<dbReference type="GO" id="GO:0005794">
    <property type="term" value="C:Golgi apparatus"/>
    <property type="evidence" value="ECO:0007669"/>
    <property type="project" value="UniProtKB-SubCell"/>
</dbReference>
<dbReference type="CDD" id="cd02085">
    <property type="entry name" value="P-type_ATPase_SPCA"/>
    <property type="match status" value="1"/>
</dbReference>
<evidence type="ECO:0000256" key="8">
    <source>
        <dbReference type="ARBA" id="ARBA00022840"/>
    </source>
</evidence>
<dbReference type="Ensembl" id="ENSMAMT00000060064.1">
    <property type="protein sequence ID" value="ENSMAMP00000064302.1"/>
    <property type="gene ID" value="ENSMAMG00000018120.2"/>
</dbReference>
<name>A0A7N9AUX4_9TELE</name>
<feature type="region of interest" description="Disordered" evidence="16">
    <location>
        <begin position="187"/>
        <end position="206"/>
    </location>
</feature>
<dbReference type="SUPFAM" id="SSF81665">
    <property type="entry name" value="Calcium ATPase, transmembrane domain M"/>
    <property type="match status" value="1"/>
</dbReference>
<comment type="catalytic activity">
    <reaction evidence="15">
        <text>Ca(2+)(in) + ATP + H2O = Ca(2+)(out) + ADP + phosphate + H(+)</text>
        <dbReference type="Rhea" id="RHEA:18105"/>
        <dbReference type="ChEBI" id="CHEBI:15377"/>
        <dbReference type="ChEBI" id="CHEBI:15378"/>
        <dbReference type="ChEBI" id="CHEBI:29108"/>
        <dbReference type="ChEBI" id="CHEBI:30616"/>
        <dbReference type="ChEBI" id="CHEBI:43474"/>
        <dbReference type="ChEBI" id="CHEBI:456216"/>
        <dbReference type="EC" id="7.2.2.10"/>
    </reaction>
</comment>
<evidence type="ECO:0000256" key="13">
    <source>
        <dbReference type="ARBA" id="ARBA00023136"/>
    </source>
</evidence>
<accession>A0A7N9AUX4</accession>
<dbReference type="InterPro" id="IPR023214">
    <property type="entry name" value="HAD_sf"/>
</dbReference>
<dbReference type="InterPro" id="IPR059000">
    <property type="entry name" value="ATPase_P-type_domA"/>
</dbReference>
<keyword evidence="5 15" id="KW-0812">Transmembrane</keyword>
<dbReference type="Pfam" id="PF13246">
    <property type="entry name" value="Cation_ATPase"/>
    <property type="match status" value="1"/>
</dbReference>
<comment type="similarity">
    <text evidence="2 15">Belongs to the cation transport ATPase (P-type) (TC 3.A.3) family. Type IIA subfamily.</text>
</comment>
<evidence type="ECO:0000256" key="10">
    <source>
        <dbReference type="ARBA" id="ARBA00022967"/>
    </source>
</evidence>
<dbReference type="NCBIfam" id="TIGR01522">
    <property type="entry name" value="ATPase-IIA2_Ca"/>
    <property type="match status" value="1"/>
</dbReference>
<dbReference type="SFLD" id="SFLDG00002">
    <property type="entry name" value="C1.7:_P-type_atpase_like"/>
    <property type="match status" value="1"/>
</dbReference>
<dbReference type="InterPro" id="IPR001757">
    <property type="entry name" value="P_typ_ATPase"/>
</dbReference>
<evidence type="ECO:0000259" key="17">
    <source>
        <dbReference type="SMART" id="SM00831"/>
    </source>
</evidence>
<dbReference type="PANTHER" id="PTHR42861">
    <property type="entry name" value="CALCIUM-TRANSPORTING ATPASE"/>
    <property type="match status" value="1"/>
</dbReference>
<feature type="transmembrane region" description="Helical" evidence="15">
    <location>
        <begin position="722"/>
        <end position="742"/>
    </location>
</feature>
<evidence type="ECO:0000256" key="7">
    <source>
        <dbReference type="ARBA" id="ARBA00022837"/>
    </source>
</evidence>
<evidence type="ECO:0000313" key="19">
    <source>
        <dbReference type="Proteomes" id="UP000261640"/>
    </source>
</evidence>
<sequence>MFVVQLSERPSGEDETMVPVLTSRKASELPVNELHLCRQAELQLGLTQDEVVRRRAYHGWNEFDISEDEPLWKKYISQFKDPLILLLLASAVISVLMHQFDDAISITVAIIIVVTVAFVQEYRSEKSLEELGKLVPPTCHCIREGNLEHLLARDLVPGDTVCLSVGERVPADVRLFEATDLCVDESSLTGETTPCSKSTSPQPAATNGDIASRSNIAFMGTLVRCGKAKGIVIGTGENSEFGEVFKMMQAEEAPKTPLQKSMDLLGKQLSLYSFGIIGVIMLVGWLQGKRILDMFTIGVSLAVAAIPEGLPIVVTVTLALGVMRMVKKRAIVKKLPIVETLGCCTVICSDKTGTLTKNEMTVAQLFTSDGLHAEVGCVCNDSVIRNHALLGRPTEGALIALAMKMGLESLQHEYVRLEEHPFTSEQKWMAVRCVHRTQKVGAYEQVIRFCSSYNSRGTELPLTHQQRELYQQQLSYMGSAGLRVLAFASGAEMGNLTFLGLVGIIDPPRSGVKEAVGTLISSGVAVKMITGDSQETAVSIGQINKTESEEVDQLDLQQLSQIVPRVRHTHKNTHRGHSLQNLGAVVAMTGDGVNDAVALKAADIGVAMGQTGTDVCKEAADMILVDDDFQTIMSAIEEGKGIYNNIKNFVRFQLSTSIAALALISLATLMNFPNPLNAMQILWINIIMDGPPAQSLGVEPVDQDVIRKPPRNVRDSILTRSLIVKVLLSALIIVCGTLFVFWRELQDNMITPRDTTMTFTCFVFFDMFNALSSRSQTRMVHEMGLCSNRTFCYAVLASIMGQLLVIYFPPLQNIFQTESLSIFDLLFLVGLTSSVCMVSEAIKLVERWRGGQKGPPTDYFHEV</sequence>
<evidence type="ECO:0000313" key="18">
    <source>
        <dbReference type="Ensembl" id="ENSMAMP00000064302.1"/>
    </source>
</evidence>
<evidence type="ECO:0000256" key="1">
    <source>
        <dbReference type="ARBA" id="ARBA00004166"/>
    </source>
</evidence>
<evidence type="ECO:0000256" key="3">
    <source>
        <dbReference type="ARBA" id="ARBA00022448"/>
    </source>
</evidence>
<dbReference type="InterPro" id="IPR023298">
    <property type="entry name" value="ATPase_P-typ_TM_dom_sf"/>
</dbReference>
<dbReference type="Proteomes" id="UP000261640">
    <property type="component" value="Unplaced"/>
</dbReference>
<dbReference type="Gene3D" id="3.40.1110.10">
    <property type="entry name" value="Calcium-transporting ATPase, cytoplasmic domain N"/>
    <property type="match status" value="2"/>
</dbReference>
<keyword evidence="7 15" id="KW-0106">Calcium</keyword>
<dbReference type="SUPFAM" id="SSF81660">
    <property type="entry name" value="Metal cation-transporting ATPase, ATP-binding domain N"/>
    <property type="match status" value="1"/>
</dbReference>
<feature type="compositionally biased region" description="Polar residues" evidence="16">
    <location>
        <begin position="187"/>
        <end position="205"/>
    </location>
</feature>
<dbReference type="GO" id="GO:0005524">
    <property type="term" value="F:ATP binding"/>
    <property type="evidence" value="ECO:0007669"/>
    <property type="project" value="UniProtKB-KW"/>
</dbReference>
<dbReference type="InterPro" id="IPR006068">
    <property type="entry name" value="ATPase_P-typ_cation-transptr_C"/>
</dbReference>
<feature type="transmembrane region" description="Helical" evidence="15">
    <location>
        <begin position="754"/>
        <end position="771"/>
    </location>
</feature>
<dbReference type="PRINTS" id="PR00119">
    <property type="entry name" value="CATATPASE"/>
</dbReference>
<dbReference type="Pfam" id="PF00122">
    <property type="entry name" value="E1-E2_ATPase"/>
    <property type="match status" value="1"/>
</dbReference>
<keyword evidence="9" id="KW-0460">Magnesium</keyword>
<dbReference type="SMART" id="SM00831">
    <property type="entry name" value="Cation_ATPase_N"/>
    <property type="match status" value="1"/>
</dbReference>
<keyword evidence="4 15" id="KW-0109">Calcium transport</keyword>
<evidence type="ECO:0000256" key="16">
    <source>
        <dbReference type="SAM" id="MobiDB-lite"/>
    </source>
</evidence>
<evidence type="ECO:0000256" key="5">
    <source>
        <dbReference type="ARBA" id="ARBA00022692"/>
    </source>
</evidence>
<keyword evidence="11 15" id="KW-1133">Transmembrane helix</keyword>
<dbReference type="InterPro" id="IPR044492">
    <property type="entry name" value="P_typ_ATPase_HD_dom"/>
</dbReference>
<evidence type="ECO:0000256" key="15">
    <source>
        <dbReference type="RuleBase" id="RU361146"/>
    </source>
</evidence>
<dbReference type="Pfam" id="PF00690">
    <property type="entry name" value="Cation_ATPase_N"/>
    <property type="match status" value="1"/>
</dbReference>
<dbReference type="InterPro" id="IPR006413">
    <property type="entry name" value="P-type_ATPase_IIA_PMR1"/>
</dbReference>
<evidence type="ECO:0000256" key="2">
    <source>
        <dbReference type="ARBA" id="ARBA00005675"/>
    </source>
</evidence>
<comment type="caution">
    <text evidence="15">Lacks conserved residue(s) required for the propagation of feature annotation.</text>
</comment>
<dbReference type="SUPFAM" id="SSF81653">
    <property type="entry name" value="Calcium ATPase, transduction domain A"/>
    <property type="match status" value="1"/>
</dbReference>
<evidence type="ECO:0000256" key="12">
    <source>
        <dbReference type="ARBA" id="ARBA00023065"/>
    </source>
</evidence>
<dbReference type="InterPro" id="IPR008250">
    <property type="entry name" value="ATPase_P-typ_transduc_dom_A_sf"/>
</dbReference>
<feature type="transmembrane region" description="Helical" evidence="15">
    <location>
        <begin position="791"/>
        <end position="808"/>
    </location>
</feature>
<keyword evidence="13 15" id="KW-0472">Membrane</keyword>
<feature type="transmembrane region" description="Helical" evidence="15">
    <location>
        <begin position="820"/>
        <end position="839"/>
    </location>
</feature>
<dbReference type="SFLD" id="SFLDF00027">
    <property type="entry name" value="p-type_atpase"/>
    <property type="match status" value="1"/>
</dbReference>
<dbReference type="GO" id="GO:0005388">
    <property type="term" value="F:P-type calcium transporter activity"/>
    <property type="evidence" value="ECO:0007669"/>
    <property type="project" value="UniProtKB-EC"/>
</dbReference>
<dbReference type="Gene3D" id="1.20.1110.10">
    <property type="entry name" value="Calcium-transporting ATPase, transmembrane domain"/>
    <property type="match status" value="2"/>
</dbReference>
<feature type="transmembrane region" description="Helical" evidence="15">
    <location>
        <begin position="269"/>
        <end position="288"/>
    </location>
</feature>
<proteinExistence type="inferred from homology"/>
<evidence type="ECO:0000256" key="11">
    <source>
        <dbReference type="ARBA" id="ARBA00022989"/>
    </source>
</evidence>
<feature type="transmembrane region" description="Helical" evidence="15">
    <location>
        <begin position="294"/>
        <end position="323"/>
    </location>
</feature>
<evidence type="ECO:0000256" key="9">
    <source>
        <dbReference type="ARBA" id="ARBA00022842"/>
    </source>
</evidence>
<protein>
    <recommendedName>
        <fullName evidence="15">Calcium-transporting ATPase</fullName>
        <ecNumber evidence="15">7.2.2.10</ecNumber>
    </recommendedName>
</protein>
<dbReference type="InterPro" id="IPR023299">
    <property type="entry name" value="ATPase_P-typ_cyto_dom_N"/>
</dbReference>
<reference evidence="18" key="2">
    <citation type="submission" date="2025-09" db="UniProtKB">
        <authorList>
            <consortium name="Ensembl"/>
        </authorList>
    </citation>
    <scope>IDENTIFICATION</scope>
</reference>
<dbReference type="SUPFAM" id="SSF56784">
    <property type="entry name" value="HAD-like"/>
    <property type="match status" value="1"/>
</dbReference>
<keyword evidence="8 15" id="KW-0067">ATP-binding</keyword>
<dbReference type="InterPro" id="IPR018303">
    <property type="entry name" value="ATPase_P-typ_P_site"/>
</dbReference>
<comment type="catalytic activity">
    <reaction evidence="14">
        <text>Mn(2+)(in) + ATP + H2O = Mn(2+)(out) + ADP + phosphate + H(+)</text>
        <dbReference type="Rhea" id="RHEA:66820"/>
        <dbReference type="ChEBI" id="CHEBI:15377"/>
        <dbReference type="ChEBI" id="CHEBI:15378"/>
        <dbReference type="ChEBI" id="CHEBI:29035"/>
        <dbReference type="ChEBI" id="CHEBI:30616"/>
        <dbReference type="ChEBI" id="CHEBI:43474"/>
        <dbReference type="ChEBI" id="CHEBI:456216"/>
    </reaction>
    <physiologicalReaction direction="left-to-right" evidence="14">
        <dbReference type="Rhea" id="RHEA:66821"/>
    </physiologicalReaction>
</comment>
<dbReference type="PROSITE" id="PS00154">
    <property type="entry name" value="ATPASE_E1_E2"/>
    <property type="match status" value="1"/>
</dbReference>
<feature type="domain" description="Cation-transporting P-type ATPase N-terminal" evidence="17">
    <location>
        <begin position="25"/>
        <end position="99"/>
    </location>
</feature>
<dbReference type="InterPro" id="IPR036412">
    <property type="entry name" value="HAD-like_sf"/>
</dbReference>
<keyword evidence="12 15" id="KW-0406">Ion transport</keyword>
<evidence type="ECO:0000256" key="6">
    <source>
        <dbReference type="ARBA" id="ARBA00022741"/>
    </source>
</evidence>
<dbReference type="NCBIfam" id="TIGR01494">
    <property type="entry name" value="ATPase_P-type"/>
    <property type="match status" value="2"/>
</dbReference>
<evidence type="ECO:0000256" key="4">
    <source>
        <dbReference type="ARBA" id="ARBA00022568"/>
    </source>
</evidence>
<feature type="transmembrane region" description="Helical" evidence="15">
    <location>
        <begin position="79"/>
        <end position="97"/>
    </location>
</feature>
<comment type="function">
    <text evidence="15">Catalyzes the hydrolysis of ATP coupled with the transport of calcium.</text>
</comment>
<dbReference type="Gene3D" id="3.40.50.1000">
    <property type="entry name" value="HAD superfamily/HAD-like"/>
    <property type="match status" value="2"/>
</dbReference>
<reference evidence="18" key="1">
    <citation type="submission" date="2025-08" db="UniProtKB">
        <authorList>
            <consortium name="Ensembl"/>
        </authorList>
    </citation>
    <scope>IDENTIFICATION</scope>
</reference>
<dbReference type="SFLD" id="SFLDS00003">
    <property type="entry name" value="Haloacid_Dehalogenase"/>
    <property type="match status" value="1"/>
</dbReference>
<evidence type="ECO:0000256" key="14">
    <source>
        <dbReference type="ARBA" id="ARBA00047330"/>
    </source>
</evidence>
<feature type="transmembrane region" description="Helical" evidence="15">
    <location>
        <begin position="103"/>
        <end position="119"/>
    </location>
</feature>
<dbReference type="GO" id="GO:0016887">
    <property type="term" value="F:ATP hydrolysis activity"/>
    <property type="evidence" value="ECO:0007669"/>
    <property type="project" value="InterPro"/>
</dbReference>
<dbReference type="Pfam" id="PF00689">
    <property type="entry name" value="Cation_ATPase_C"/>
    <property type="match status" value="1"/>
</dbReference>
<dbReference type="EC" id="7.2.2.10" evidence="15"/>
<dbReference type="AlphaFoldDB" id="A0A7N9AUX4"/>
<keyword evidence="10" id="KW-1278">Translocase</keyword>
<comment type="subcellular location">
    <subcellularLocation>
        <location evidence="1">Golgi apparatus</location>
        <location evidence="1">trans-Golgi network membrane</location>
        <topology evidence="1">Multi-pass membrane protein</topology>
    </subcellularLocation>
    <subcellularLocation>
        <location evidence="15">Membrane</location>
        <topology evidence="15">Multi-pass membrane protein</topology>
    </subcellularLocation>
</comment>
<keyword evidence="3 15" id="KW-0813">Transport</keyword>
<dbReference type="GO" id="GO:0046872">
    <property type="term" value="F:metal ion binding"/>
    <property type="evidence" value="ECO:0007669"/>
    <property type="project" value="UniProtKB-KW"/>
</dbReference>
<organism evidence="18 19">
    <name type="scientific">Mastacembelus armatus</name>
    <name type="common">zig-zag eel</name>
    <dbReference type="NCBI Taxonomy" id="205130"/>
    <lineage>
        <taxon>Eukaryota</taxon>
        <taxon>Metazoa</taxon>
        <taxon>Chordata</taxon>
        <taxon>Craniata</taxon>
        <taxon>Vertebrata</taxon>
        <taxon>Euteleostomi</taxon>
        <taxon>Actinopterygii</taxon>
        <taxon>Neopterygii</taxon>
        <taxon>Teleostei</taxon>
        <taxon>Neoteleostei</taxon>
        <taxon>Acanthomorphata</taxon>
        <taxon>Anabantaria</taxon>
        <taxon>Synbranchiformes</taxon>
        <taxon>Mastacembelidae</taxon>
        <taxon>Mastacembelus</taxon>
    </lineage>
</organism>
<keyword evidence="19" id="KW-1185">Reference proteome</keyword>